<reference evidence="2" key="1">
    <citation type="submission" date="2013-03" db="EMBL/GenBank/DDBJ databases">
        <title>The Genome Sequence of Anopheles minimus MINIMUS1.</title>
        <authorList>
            <consortium name="The Broad Institute Genomics Platform"/>
            <person name="Neafsey D.E."/>
            <person name="Walton C."/>
            <person name="Walker B."/>
            <person name="Young S.K."/>
            <person name="Zeng Q."/>
            <person name="Gargeya S."/>
            <person name="Fitzgerald M."/>
            <person name="Haas B."/>
            <person name="Abouelleil A."/>
            <person name="Allen A.W."/>
            <person name="Alvarado L."/>
            <person name="Arachchi H.M."/>
            <person name="Berlin A.M."/>
            <person name="Chapman S.B."/>
            <person name="Gainer-Dewar J."/>
            <person name="Goldberg J."/>
            <person name="Griggs A."/>
            <person name="Gujja S."/>
            <person name="Hansen M."/>
            <person name="Howarth C."/>
            <person name="Imamovic A."/>
            <person name="Ireland A."/>
            <person name="Larimer J."/>
            <person name="McCowan C."/>
            <person name="Murphy C."/>
            <person name="Pearson M."/>
            <person name="Poon T.W."/>
            <person name="Priest M."/>
            <person name="Roberts A."/>
            <person name="Saif S."/>
            <person name="Shea T."/>
            <person name="Sisk P."/>
            <person name="Sykes S."/>
            <person name="Wortman J."/>
            <person name="Nusbaum C."/>
            <person name="Birren B."/>
        </authorList>
    </citation>
    <scope>NUCLEOTIDE SEQUENCE [LARGE SCALE GENOMIC DNA]</scope>
    <source>
        <strain evidence="2">MINIMUS1</strain>
    </source>
</reference>
<dbReference type="AlphaFoldDB" id="A0A182WP04"/>
<evidence type="ECO:0000313" key="1">
    <source>
        <dbReference type="EnsemblMetazoa" id="AMIN014421-PA"/>
    </source>
</evidence>
<proteinExistence type="predicted"/>
<dbReference type="Proteomes" id="UP000075920">
    <property type="component" value="Unassembled WGS sequence"/>
</dbReference>
<dbReference type="VEuPathDB" id="VectorBase:AMIN014421"/>
<accession>A0A182WP04</accession>
<evidence type="ECO:0000313" key="2">
    <source>
        <dbReference type="Proteomes" id="UP000075920"/>
    </source>
</evidence>
<reference evidence="1" key="2">
    <citation type="submission" date="2020-05" db="UniProtKB">
        <authorList>
            <consortium name="EnsemblMetazoa"/>
        </authorList>
    </citation>
    <scope>IDENTIFICATION</scope>
    <source>
        <strain evidence="1">MINIMUS1</strain>
    </source>
</reference>
<protein>
    <submittedName>
        <fullName evidence="1">Uncharacterized protein</fullName>
    </submittedName>
</protein>
<organism evidence="1 2">
    <name type="scientific">Anopheles minimus</name>
    <dbReference type="NCBI Taxonomy" id="112268"/>
    <lineage>
        <taxon>Eukaryota</taxon>
        <taxon>Metazoa</taxon>
        <taxon>Ecdysozoa</taxon>
        <taxon>Arthropoda</taxon>
        <taxon>Hexapoda</taxon>
        <taxon>Insecta</taxon>
        <taxon>Pterygota</taxon>
        <taxon>Neoptera</taxon>
        <taxon>Endopterygota</taxon>
        <taxon>Diptera</taxon>
        <taxon>Nematocera</taxon>
        <taxon>Culicoidea</taxon>
        <taxon>Culicidae</taxon>
        <taxon>Anophelinae</taxon>
        <taxon>Anopheles</taxon>
    </lineage>
</organism>
<sequence length="17" mass="2004">MMEKAKQHNALLTFRAD</sequence>
<keyword evidence="2" id="KW-1185">Reference proteome</keyword>
<name>A0A182WP04_9DIPT</name>
<dbReference type="EnsemblMetazoa" id="AMIN014421-RA">
    <property type="protein sequence ID" value="AMIN014421-PA"/>
    <property type="gene ID" value="AMIN014421"/>
</dbReference>